<evidence type="ECO:0000256" key="2">
    <source>
        <dbReference type="SAM" id="Phobius"/>
    </source>
</evidence>
<dbReference type="OrthoDB" id="781735at2759"/>
<protein>
    <recommendedName>
        <fullName evidence="5">DUF4408 domain-containing protein</fullName>
    </recommendedName>
</protein>
<dbReference type="EMBL" id="CM007390">
    <property type="protein sequence ID" value="ONK56151.1"/>
    <property type="molecule type" value="Genomic_DNA"/>
</dbReference>
<dbReference type="PANTHER" id="PTHR35762">
    <property type="entry name" value="TRANSMEMBRANE PROTEIN"/>
    <property type="match status" value="1"/>
</dbReference>
<organism evidence="3 4">
    <name type="scientific">Asparagus officinalis</name>
    <name type="common">Garden asparagus</name>
    <dbReference type="NCBI Taxonomy" id="4686"/>
    <lineage>
        <taxon>Eukaryota</taxon>
        <taxon>Viridiplantae</taxon>
        <taxon>Streptophyta</taxon>
        <taxon>Embryophyta</taxon>
        <taxon>Tracheophyta</taxon>
        <taxon>Spermatophyta</taxon>
        <taxon>Magnoliopsida</taxon>
        <taxon>Liliopsida</taxon>
        <taxon>Asparagales</taxon>
        <taxon>Asparagaceae</taxon>
        <taxon>Asparagoideae</taxon>
        <taxon>Asparagus</taxon>
    </lineage>
</organism>
<dbReference type="PANTHER" id="PTHR35762:SF2">
    <property type="entry name" value="TRANSMEMBRANE PROTEIN"/>
    <property type="match status" value="1"/>
</dbReference>
<keyword evidence="4" id="KW-1185">Reference proteome</keyword>
<evidence type="ECO:0000313" key="4">
    <source>
        <dbReference type="Proteomes" id="UP000243459"/>
    </source>
</evidence>
<keyword evidence="2" id="KW-1133">Transmembrane helix</keyword>
<keyword evidence="2" id="KW-0472">Membrane</keyword>
<feature type="transmembrane region" description="Helical" evidence="2">
    <location>
        <begin position="12"/>
        <end position="29"/>
    </location>
</feature>
<reference evidence="4" key="1">
    <citation type="journal article" date="2017" name="Nat. Commun.">
        <title>The asparagus genome sheds light on the origin and evolution of a young Y chromosome.</title>
        <authorList>
            <person name="Harkess A."/>
            <person name="Zhou J."/>
            <person name="Xu C."/>
            <person name="Bowers J.E."/>
            <person name="Van der Hulst R."/>
            <person name="Ayyampalayam S."/>
            <person name="Mercati F."/>
            <person name="Riccardi P."/>
            <person name="McKain M.R."/>
            <person name="Kakrana A."/>
            <person name="Tang H."/>
            <person name="Ray J."/>
            <person name="Groenendijk J."/>
            <person name="Arikit S."/>
            <person name="Mathioni S.M."/>
            <person name="Nakano M."/>
            <person name="Shan H."/>
            <person name="Telgmann-Rauber A."/>
            <person name="Kanno A."/>
            <person name="Yue Z."/>
            <person name="Chen H."/>
            <person name="Li W."/>
            <person name="Chen Y."/>
            <person name="Xu X."/>
            <person name="Zhang Y."/>
            <person name="Luo S."/>
            <person name="Chen H."/>
            <person name="Gao J."/>
            <person name="Mao Z."/>
            <person name="Pires J.C."/>
            <person name="Luo M."/>
            <person name="Kudrna D."/>
            <person name="Wing R.A."/>
            <person name="Meyers B.C."/>
            <person name="Yi K."/>
            <person name="Kong H."/>
            <person name="Lavrijsen P."/>
            <person name="Sunseri F."/>
            <person name="Falavigna A."/>
            <person name="Ye Y."/>
            <person name="Leebens-Mack J.H."/>
            <person name="Chen G."/>
        </authorList>
    </citation>
    <scope>NUCLEOTIDE SEQUENCE [LARGE SCALE GENOMIC DNA]</scope>
    <source>
        <strain evidence="4">cv. DH0086</strain>
    </source>
</reference>
<dbReference type="Gramene" id="ONK56151">
    <property type="protein sequence ID" value="ONK56151"/>
    <property type="gene ID" value="A4U43_C10F4670"/>
</dbReference>
<evidence type="ECO:0000256" key="1">
    <source>
        <dbReference type="SAM" id="MobiDB-lite"/>
    </source>
</evidence>
<dbReference type="AlphaFoldDB" id="A0A5P1E0P6"/>
<sequence>MKNYRRKTTQLVESLFKLFTRTICLGLFLSSPVWLPLIFSFFKVLFMTVFVAVLFTKSKDSMCSSPSHDIYEEYVRRNKRLQRQVERDEVEEGKEFKEEDEEEGDNGIDELNKRVEEFIAKVNEQRRIEARTVACCGWVEDEIFSERIVENDFSY</sequence>
<name>A0A5P1E0P6_ASPOF</name>
<feature type="transmembrane region" description="Helical" evidence="2">
    <location>
        <begin position="35"/>
        <end position="55"/>
    </location>
</feature>
<feature type="region of interest" description="Disordered" evidence="1">
    <location>
        <begin position="86"/>
        <end position="107"/>
    </location>
</feature>
<accession>A0A5P1E0P6</accession>
<keyword evidence="2" id="KW-0812">Transmembrane</keyword>
<feature type="compositionally biased region" description="Acidic residues" evidence="1">
    <location>
        <begin position="98"/>
        <end position="107"/>
    </location>
</feature>
<evidence type="ECO:0008006" key="5">
    <source>
        <dbReference type="Google" id="ProtNLM"/>
    </source>
</evidence>
<feature type="compositionally biased region" description="Basic and acidic residues" evidence="1">
    <location>
        <begin position="86"/>
        <end position="97"/>
    </location>
</feature>
<proteinExistence type="predicted"/>
<gene>
    <name evidence="3" type="ORF">A4U43_C10F4670</name>
</gene>
<evidence type="ECO:0000313" key="3">
    <source>
        <dbReference type="EMBL" id="ONK56151.1"/>
    </source>
</evidence>
<dbReference type="Proteomes" id="UP000243459">
    <property type="component" value="Chromosome 10"/>
</dbReference>